<keyword evidence="3" id="KW-1185">Reference proteome</keyword>
<keyword evidence="1" id="KW-0732">Signal</keyword>
<dbReference type="EMBL" id="BAABJI010000002">
    <property type="protein sequence ID" value="GAA4922327.1"/>
    <property type="molecule type" value="Genomic_DNA"/>
</dbReference>
<dbReference type="Proteomes" id="UP001501436">
    <property type="component" value="Unassembled WGS sequence"/>
</dbReference>
<gene>
    <name evidence="2" type="ORF">GCM10023313_27840</name>
</gene>
<name>A0ABP9G7E3_9SPHI</name>
<evidence type="ECO:0000313" key="3">
    <source>
        <dbReference type="Proteomes" id="UP001501436"/>
    </source>
</evidence>
<reference evidence="3" key="1">
    <citation type="journal article" date="2019" name="Int. J. Syst. Evol. Microbiol.">
        <title>The Global Catalogue of Microorganisms (GCM) 10K type strain sequencing project: providing services to taxonomists for standard genome sequencing and annotation.</title>
        <authorList>
            <consortium name="The Broad Institute Genomics Platform"/>
            <consortium name="The Broad Institute Genome Sequencing Center for Infectious Disease"/>
            <person name="Wu L."/>
            <person name="Ma J."/>
        </authorList>
    </citation>
    <scope>NUCLEOTIDE SEQUENCE [LARGE SCALE GENOMIC DNA]</scope>
    <source>
        <strain evidence="3">JCM 18283</strain>
    </source>
</reference>
<accession>A0ABP9G7E3</accession>
<comment type="caution">
    <text evidence="2">The sequence shown here is derived from an EMBL/GenBank/DDBJ whole genome shotgun (WGS) entry which is preliminary data.</text>
</comment>
<evidence type="ECO:0000313" key="2">
    <source>
        <dbReference type="EMBL" id="GAA4922327.1"/>
    </source>
</evidence>
<dbReference type="PROSITE" id="PS51257">
    <property type="entry name" value="PROKAR_LIPOPROTEIN"/>
    <property type="match status" value="1"/>
</dbReference>
<protein>
    <submittedName>
        <fullName evidence="2">Uncharacterized protein</fullName>
    </submittedName>
</protein>
<organism evidence="2 3">
    <name type="scientific">Mucilaginibacter defluvii</name>
    <dbReference type="NCBI Taxonomy" id="1196019"/>
    <lineage>
        <taxon>Bacteria</taxon>
        <taxon>Pseudomonadati</taxon>
        <taxon>Bacteroidota</taxon>
        <taxon>Sphingobacteriia</taxon>
        <taxon>Sphingobacteriales</taxon>
        <taxon>Sphingobacteriaceae</taxon>
        <taxon>Mucilaginibacter</taxon>
    </lineage>
</organism>
<feature type="signal peptide" evidence="1">
    <location>
        <begin position="1"/>
        <end position="19"/>
    </location>
</feature>
<evidence type="ECO:0000256" key="1">
    <source>
        <dbReference type="SAM" id="SignalP"/>
    </source>
</evidence>
<feature type="chain" id="PRO_5046809308" evidence="1">
    <location>
        <begin position="20"/>
        <end position="147"/>
    </location>
</feature>
<dbReference type="SUPFAM" id="SSF56770">
    <property type="entry name" value="HydA/Nqo6-like"/>
    <property type="match status" value="1"/>
</dbReference>
<proteinExistence type="predicted"/>
<sequence length="147" mass="15945">MRKDNKTCFMLKRTFLFIAAALVITSCGKKDISTCPDKVCTEEFATITVSFIDKDGKPATLSSFSAVNKRTGDTLGHQKQYDLYPENVYPVADDGDLDKLSSEGDIINIKAVDSVTKKVKNASLVISGGACACHIKKLSGPDTIQFD</sequence>